<dbReference type="Proteomes" id="UP000000378">
    <property type="component" value="Chromosome"/>
</dbReference>
<evidence type="ECO:0000256" key="3">
    <source>
        <dbReference type="ARBA" id="ARBA00022750"/>
    </source>
</evidence>
<evidence type="ECO:0000256" key="2">
    <source>
        <dbReference type="ARBA" id="ARBA00022670"/>
    </source>
</evidence>
<reference evidence="6" key="1">
    <citation type="journal article" date="2010" name="Stand. Genomic Sci.">
        <title>Complete genome sequence of Syntrophothermus lipocalidus type strain (TGB-C1T).</title>
        <authorList>
            <consortium name="US DOE Joint Genome Institute (JGI-PGF)"/>
            <person name="Djao O."/>
            <person name="Zhang X."/>
            <person name="Lucas S."/>
            <person name="Lapidus A."/>
            <person name="Glavina Del Rio T."/>
            <person name="Nolan M."/>
            <person name="Tice H."/>
            <person name="Cheng J."/>
            <person name="Han C."/>
            <person name="Tapia R."/>
            <person name="Goodwin L."/>
            <person name="Pitluck S."/>
            <person name="Liolios K."/>
            <person name="Ivanova N."/>
            <person name="Mavromatis K."/>
            <person name="Mikhailova N."/>
            <person name="Ovchinnikova G."/>
            <person name="Pati A."/>
            <person name="Brambilla E."/>
            <person name="Chen A."/>
            <person name="Palaniappan K."/>
            <person name="Land M."/>
            <person name="Hauser L."/>
            <person name="Chang Y."/>
            <person name="Jeffries C."/>
            <person name="Rohde M."/>
            <person name="Sikorski J."/>
            <person name="Spring S."/>
            <person name="Goker M."/>
            <person name="Detter J."/>
            <person name="Woyke T."/>
            <person name="Bristow J."/>
            <person name="Eisen J."/>
            <person name="Markowitz V."/>
            <person name="Hugenholtz P."/>
            <person name="Kyrpides N."/>
            <person name="Klenk H."/>
        </authorList>
    </citation>
    <scope>NUCLEOTIDE SEQUENCE [LARGE SCALE GENOMIC DNA]</scope>
    <source>
        <strain evidence="6">DSM 12680 / TGB-C1</strain>
    </source>
</reference>
<keyword evidence="4" id="KW-0378">Hydrolase</keyword>
<dbReference type="GO" id="GO:0008047">
    <property type="term" value="F:enzyme activator activity"/>
    <property type="evidence" value="ECO:0007669"/>
    <property type="project" value="InterPro"/>
</dbReference>
<dbReference type="PANTHER" id="PTHR30302">
    <property type="entry name" value="HYDROGENASE 1 MATURATION PROTEASE"/>
    <property type="match status" value="1"/>
</dbReference>
<reference evidence="5 6" key="2">
    <citation type="journal article" date="2010" name="Stand. Genomic Sci.">
        <title>Complete genome sequence of Syntrophothermus lipocalidus type strain (TGB-C1).</title>
        <authorList>
            <person name="Djao O.D."/>
            <person name="Zhang X."/>
            <person name="Lucas S."/>
            <person name="Lapidus A."/>
            <person name="Del Rio T.G."/>
            <person name="Nolan M."/>
            <person name="Tice H."/>
            <person name="Cheng J.F."/>
            <person name="Han C."/>
            <person name="Tapia R."/>
            <person name="Goodwin L."/>
            <person name="Pitluck S."/>
            <person name="Liolios K."/>
            <person name="Ivanova N."/>
            <person name="Mavromatis K."/>
            <person name="Mikhailova N."/>
            <person name="Ovchinnikova G."/>
            <person name="Pati A."/>
            <person name="Brambilla E."/>
            <person name="Chen A."/>
            <person name="Palaniappan K."/>
            <person name="Land M."/>
            <person name="Hauser L."/>
            <person name="Chang Y.J."/>
            <person name="Jeffries C.D."/>
            <person name="Rohde M."/>
            <person name="Sikorski J."/>
            <person name="Spring S."/>
            <person name="Goker M."/>
            <person name="Detter J.C."/>
            <person name="Woyke T."/>
            <person name="Bristow J."/>
            <person name="Eisen J.A."/>
            <person name="Markowitz V."/>
            <person name="Hugenholtz P."/>
            <person name="Kyrpides N.C."/>
            <person name="Klenk H.P."/>
        </authorList>
    </citation>
    <scope>NUCLEOTIDE SEQUENCE [LARGE SCALE GENOMIC DNA]</scope>
    <source>
        <strain evidence="6">DSM 12680 / TGB-C1</strain>
    </source>
</reference>
<dbReference type="Gene3D" id="3.40.50.1450">
    <property type="entry name" value="HybD-like"/>
    <property type="match status" value="1"/>
</dbReference>
<dbReference type="NCBIfam" id="TIGR00072">
    <property type="entry name" value="hydrog_prot"/>
    <property type="match status" value="1"/>
</dbReference>
<proteinExistence type="inferred from homology"/>
<sequence>MKRILVVGIGNLLLGDEGVGVHVVSRLKESALPPGVEAVDVGTNSYDLIDCLYESERLIVIDAMQGGGEPGTIYRVPFEKLQLRREGELLSSHQLQFHEAVEMARMMGCSPEITVIGIEPKTIDWGTELSPELEHRIPRVLELVRQEIERI</sequence>
<dbReference type="EMBL" id="CP002048">
    <property type="protein sequence ID" value="ADI01172.1"/>
    <property type="molecule type" value="Genomic_DNA"/>
</dbReference>
<keyword evidence="2 5" id="KW-0645">Protease</keyword>
<protein>
    <submittedName>
        <fullName evidence="5">Hydrogenase maturation protease</fullName>
    </submittedName>
</protein>
<keyword evidence="3" id="KW-0064">Aspartyl protease</keyword>
<evidence type="ECO:0000313" key="5">
    <source>
        <dbReference type="EMBL" id="ADI01172.1"/>
    </source>
</evidence>
<dbReference type="RefSeq" id="WP_013174574.1">
    <property type="nucleotide sequence ID" value="NC_014220.1"/>
</dbReference>
<evidence type="ECO:0000256" key="4">
    <source>
        <dbReference type="ARBA" id="ARBA00022801"/>
    </source>
</evidence>
<dbReference type="CDD" id="cd06062">
    <property type="entry name" value="H2MP_MemB-H2up"/>
    <property type="match status" value="1"/>
</dbReference>
<dbReference type="PRINTS" id="PR00446">
    <property type="entry name" value="HYDRGNUPTAKE"/>
</dbReference>
<gene>
    <name evidence="5" type="ordered locus">Slip_0388</name>
</gene>
<dbReference type="GO" id="GO:0004190">
    <property type="term" value="F:aspartic-type endopeptidase activity"/>
    <property type="evidence" value="ECO:0007669"/>
    <property type="project" value="UniProtKB-KW"/>
</dbReference>
<dbReference type="InterPro" id="IPR023430">
    <property type="entry name" value="Pept_HybD-like_dom_sf"/>
</dbReference>
<dbReference type="InterPro" id="IPR000671">
    <property type="entry name" value="Peptidase_A31"/>
</dbReference>
<organism evidence="5 6">
    <name type="scientific">Syntrophothermus lipocalidus (strain DSM 12680 / TGB-C1)</name>
    <dbReference type="NCBI Taxonomy" id="643648"/>
    <lineage>
        <taxon>Bacteria</taxon>
        <taxon>Bacillati</taxon>
        <taxon>Bacillota</taxon>
        <taxon>Clostridia</taxon>
        <taxon>Eubacteriales</taxon>
        <taxon>Syntrophomonadaceae</taxon>
        <taxon>Syntrophothermus</taxon>
    </lineage>
</organism>
<name>D7CK58_SYNLT</name>
<dbReference type="SUPFAM" id="SSF53163">
    <property type="entry name" value="HybD-like"/>
    <property type="match status" value="1"/>
</dbReference>
<dbReference type="AlphaFoldDB" id="D7CK58"/>
<dbReference type="PANTHER" id="PTHR30302:SF1">
    <property type="entry name" value="HYDROGENASE 2 MATURATION PROTEASE"/>
    <property type="match status" value="1"/>
</dbReference>
<dbReference type="HOGENOM" id="CLU_099037_0_2_9"/>
<accession>D7CK58</accession>
<dbReference type="KEGG" id="slp:Slip_0388"/>
<keyword evidence="6" id="KW-1185">Reference proteome</keyword>
<comment type="similarity">
    <text evidence="1">Belongs to the peptidase A31 family.</text>
</comment>
<evidence type="ECO:0000256" key="1">
    <source>
        <dbReference type="ARBA" id="ARBA00006814"/>
    </source>
</evidence>
<evidence type="ECO:0000313" key="6">
    <source>
        <dbReference type="Proteomes" id="UP000000378"/>
    </source>
</evidence>
<dbReference type="eggNOG" id="COG0680">
    <property type="taxonomic scope" value="Bacteria"/>
</dbReference>
<dbReference type="STRING" id="643648.Slip_0388"/>
<dbReference type="Pfam" id="PF01750">
    <property type="entry name" value="HycI"/>
    <property type="match status" value="1"/>
</dbReference>
<dbReference type="GO" id="GO:0016485">
    <property type="term" value="P:protein processing"/>
    <property type="evidence" value="ECO:0007669"/>
    <property type="project" value="TreeGrafter"/>
</dbReference>